<organism evidence="4 5">
    <name type="scientific">Jannaschia ovalis</name>
    <dbReference type="NCBI Taxonomy" id="3038773"/>
    <lineage>
        <taxon>Bacteria</taxon>
        <taxon>Pseudomonadati</taxon>
        <taxon>Pseudomonadota</taxon>
        <taxon>Alphaproteobacteria</taxon>
        <taxon>Rhodobacterales</taxon>
        <taxon>Roseobacteraceae</taxon>
        <taxon>Jannaschia</taxon>
    </lineage>
</organism>
<dbReference type="PROSITE" id="PS52050">
    <property type="entry name" value="WYL"/>
    <property type="match status" value="1"/>
</dbReference>
<protein>
    <submittedName>
        <fullName evidence="4">YafY family protein</fullName>
    </submittedName>
</protein>
<dbReference type="InterPro" id="IPR036388">
    <property type="entry name" value="WH-like_DNA-bd_sf"/>
</dbReference>
<evidence type="ECO:0000313" key="4">
    <source>
        <dbReference type="EMBL" id="WGH80115.1"/>
    </source>
</evidence>
<dbReference type="EMBL" id="CP122537">
    <property type="protein sequence ID" value="WGH80115.1"/>
    <property type="molecule type" value="Genomic_DNA"/>
</dbReference>
<evidence type="ECO:0000259" key="3">
    <source>
        <dbReference type="PROSITE" id="PS51000"/>
    </source>
</evidence>
<keyword evidence="5" id="KW-1185">Reference proteome</keyword>
<proteinExistence type="predicted"/>
<dbReference type="RefSeq" id="WP_279967162.1">
    <property type="nucleotide sequence ID" value="NZ_CP122537.1"/>
</dbReference>
<evidence type="ECO:0000256" key="1">
    <source>
        <dbReference type="ARBA" id="ARBA00023015"/>
    </source>
</evidence>
<dbReference type="InterPro" id="IPR013196">
    <property type="entry name" value="HTH_11"/>
</dbReference>
<feature type="domain" description="HTH deoR-type" evidence="3">
    <location>
        <begin position="3"/>
        <end position="66"/>
    </location>
</feature>
<name>A0ABY8LIA3_9RHOB</name>
<keyword evidence="1" id="KW-0805">Transcription regulation</keyword>
<reference evidence="4 5" key="1">
    <citation type="submission" date="2023-04" db="EMBL/GenBank/DDBJ databases">
        <title>Jannaschia ovalis sp. nov., a marine bacterium isolated from sea tidal flat.</title>
        <authorList>
            <person name="Kwon D.Y."/>
            <person name="Kim J.-J."/>
        </authorList>
    </citation>
    <scope>NUCLEOTIDE SEQUENCE [LARGE SCALE GENOMIC DNA]</scope>
    <source>
        <strain evidence="4 5">GRR-S6-38</strain>
    </source>
</reference>
<dbReference type="SUPFAM" id="SSF46785">
    <property type="entry name" value="Winged helix' DNA-binding domain"/>
    <property type="match status" value="1"/>
</dbReference>
<dbReference type="Gene3D" id="1.10.10.10">
    <property type="entry name" value="Winged helix-like DNA-binding domain superfamily/Winged helix DNA-binding domain"/>
    <property type="match status" value="1"/>
</dbReference>
<gene>
    <name evidence="4" type="ORF">P8627_07580</name>
</gene>
<dbReference type="InterPro" id="IPR051534">
    <property type="entry name" value="CBASS_pafABC_assoc_protein"/>
</dbReference>
<sequence length="225" mass="25223">MRRADRLLRIIDILRGGRLVTARELAETLEISQRTVYRDVAHLIGNRVPIEGEAGMGYVMRAGYDLPPIMFSQDEVVALVGGIRLIRAWGGTGMARAAEAALDKIAAVLPEPAAARAGSVHVHAFRPDHLDAATTDLIDRIERATAEGLRLTLDYADEAGRSTRRDVRPLGLWFWGTVWTLVGWCELRDDFRMFRVDRIAGMTEGPPFPVESDKTIEVFRDRHYE</sequence>
<keyword evidence="2" id="KW-0804">Transcription</keyword>
<dbReference type="InterPro" id="IPR001034">
    <property type="entry name" value="DeoR_HTH"/>
</dbReference>
<dbReference type="InterPro" id="IPR036390">
    <property type="entry name" value="WH_DNA-bd_sf"/>
</dbReference>
<dbReference type="PANTHER" id="PTHR34580:SF3">
    <property type="entry name" value="PROTEIN PAFB"/>
    <property type="match status" value="1"/>
</dbReference>
<dbReference type="Proteomes" id="UP001243420">
    <property type="component" value="Chromosome"/>
</dbReference>
<dbReference type="PROSITE" id="PS51000">
    <property type="entry name" value="HTH_DEOR_2"/>
    <property type="match status" value="1"/>
</dbReference>
<dbReference type="Pfam" id="PF13280">
    <property type="entry name" value="WYL"/>
    <property type="match status" value="1"/>
</dbReference>
<evidence type="ECO:0000313" key="5">
    <source>
        <dbReference type="Proteomes" id="UP001243420"/>
    </source>
</evidence>
<evidence type="ECO:0000256" key="2">
    <source>
        <dbReference type="ARBA" id="ARBA00023163"/>
    </source>
</evidence>
<dbReference type="Pfam" id="PF08279">
    <property type="entry name" value="HTH_11"/>
    <property type="match status" value="1"/>
</dbReference>
<accession>A0ABY8LIA3</accession>
<dbReference type="InterPro" id="IPR026881">
    <property type="entry name" value="WYL_dom"/>
</dbReference>
<dbReference type="PANTHER" id="PTHR34580">
    <property type="match status" value="1"/>
</dbReference>